<dbReference type="NCBIfam" id="NF033542">
    <property type="entry name" value="transpos_IS110"/>
    <property type="match status" value="1"/>
</dbReference>
<dbReference type="Proteomes" id="UP000626656">
    <property type="component" value="Unassembled WGS sequence"/>
</dbReference>
<protein>
    <submittedName>
        <fullName evidence="2">Mobile element protein</fullName>
    </submittedName>
</protein>
<comment type="caution">
    <text evidence="2">The sequence shown here is derived from an EMBL/GenBank/DDBJ whole genome shotgun (WGS) entry which is preliminary data.</text>
</comment>
<accession>A0ABM8MBJ9</accession>
<proteinExistence type="predicted"/>
<evidence type="ECO:0000313" key="3">
    <source>
        <dbReference type="Proteomes" id="UP000626656"/>
    </source>
</evidence>
<dbReference type="EMBL" id="CAHJWF010000547">
    <property type="protein sequence ID" value="CAB5508164.1"/>
    <property type="molecule type" value="Genomic_DNA"/>
</dbReference>
<evidence type="ECO:0000313" key="2">
    <source>
        <dbReference type="EMBL" id="CAB5508164.1"/>
    </source>
</evidence>
<reference evidence="2 3" key="1">
    <citation type="submission" date="2020-05" db="EMBL/GenBank/DDBJ databases">
        <authorList>
            <person name="Petersen J."/>
            <person name="Sayavedra L."/>
        </authorList>
    </citation>
    <scope>NUCLEOTIDE SEQUENCE [LARGE SCALE GENOMIC DNA]</scope>
    <source>
        <strain evidence="2">B azoricus SOX ET2 1586I</strain>
    </source>
</reference>
<evidence type="ECO:0000259" key="1">
    <source>
        <dbReference type="Pfam" id="PF01548"/>
    </source>
</evidence>
<organism evidence="2 3">
    <name type="scientific">Bathymodiolus thermophilus thioautotrophic gill symbiont</name>
    <dbReference type="NCBI Taxonomy" id="2360"/>
    <lineage>
        <taxon>Bacteria</taxon>
        <taxon>Pseudomonadati</taxon>
        <taxon>Pseudomonadota</taxon>
        <taxon>Gammaproteobacteria</taxon>
        <taxon>sulfur-oxidizing symbionts</taxon>
    </lineage>
</organism>
<dbReference type="InterPro" id="IPR002525">
    <property type="entry name" value="Transp_IS110-like_N"/>
</dbReference>
<dbReference type="Pfam" id="PF01548">
    <property type="entry name" value="DEDD_Tnp_IS110"/>
    <property type="match status" value="1"/>
</dbReference>
<dbReference type="InterPro" id="IPR047650">
    <property type="entry name" value="Transpos_IS110"/>
</dbReference>
<dbReference type="PANTHER" id="PTHR33055:SF3">
    <property type="entry name" value="PUTATIVE TRANSPOSASE FOR IS117-RELATED"/>
    <property type="match status" value="1"/>
</dbReference>
<feature type="domain" description="Transposase IS110-like N-terminal" evidence="1">
    <location>
        <begin position="13"/>
        <end position="147"/>
    </location>
</feature>
<dbReference type="PANTHER" id="PTHR33055">
    <property type="entry name" value="TRANSPOSASE FOR INSERTION SEQUENCE ELEMENT IS1111A"/>
    <property type="match status" value="1"/>
</dbReference>
<keyword evidence="3" id="KW-1185">Reference proteome</keyword>
<name>A0ABM8MBJ9_9GAMM</name>
<sequence>MNNNNSKGKVTVLGIDLAKNSFQLHGVDEKGNRVLKKKLTRKQLVAFIAQLPPCLIGIEACGGAHHWVRVLSEWGHTVKMIAPQFVKPYVKSNKNDAVDAEAICEAVQRPSMRFVPSKSIEQQDIQSVHRIRSLLVGRRTAQANQIRG</sequence>
<gene>
    <name evidence="2" type="ORF">AZO1586I_2439</name>
</gene>